<feature type="transmembrane region" description="Helical" evidence="2">
    <location>
        <begin position="200"/>
        <end position="216"/>
    </location>
</feature>
<feature type="transmembrane region" description="Helical" evidence="2">
    <location>
        <begin position="172"/>
        <end position="188"/>
    </location>
</feature>
<feature type="region of interest" description="Disordered" evidence="1">
    <location>
        <begin position="1"/>
        <end position="21"/>
    </location>
</feature>
<reference evidence="4" key="1">
    <citation type="submission" date="2016-11" db="EMBL/GenBank/DDBJ databases">
        <authorList>
            <person name="Jaros S."/>
            <person name="Januszkiewicz K."/>
            <person name="Wedrychowicz H."/>
        </authorList>
    </citation>
    <scope>NUCLEOTIDE SEQUENCE [LARGE SCALE GENOMIC DNA]</scope>
    <source>
        <strain evidence="4">DSM 19729</strain>
    </source>
</reference>
<gene>
    <name evidence="3" type="ORF">BC624_1204</name>
    <name evidence="4" type="ORF">SAMN05443373_1224</name>
</gene>
<dbReference type="AlphaFoldDB" id="A0A1M5UCN6"/>
<keyword evidence="2" id="KW-0812">Transmembrane</keyword>
<keyword evidence="6" id="KW-1185">Reference proteome</keyword>
<dbReference type="RefSeq" id="WP_139256933.1">
    <property type="nucleotide sequence ID" value="NZ_FQWO01000022.1"/>
</dbReference>
<keyword evidence="2" id="KW-0472">Membrane</keyword>
<sequence>MTRQEKRQFNRENQKKTSKLKPYKPITKSDRIIIISIALVIIFSFLYVALRDNSLPNNELASINVTLKSSPKYDEYKIKSTTYRDIILTTKEYNREFKITDMTYEATDHEAFKSNIKSGDRIELKVLKSEVSELDENSFWNDYNDVYGLTKNGRNFIDVELRTELKDSDSKWSYFFIAIGLIMLPYGFIKRKPLISMDKALTIICVLGLILILIINRT</sequence>
<evidence type="ECO:0000256" key="1">
    <source>
        <dbReference type="SAM" id="MobiDB-lite"/>
    </source>
</evidence>
<evidence type="ECO:0000313" key="5">
    <source>
        <dbReference type="Proteomes" id="UP000184384"/>
    </source>
</evidence>
<organism evidence="4 5">
    <name type="scientific">Flavobacterium granuli</name>
    <dbReference type="NCBI Taxonomy" id="280093"/>
    <lineage>
        <taxon>Bacteria</taxon>
        <taxon>Pseudomonadati</taxon>
        <taxon>Bacteroidota</taxon>
        <taxon>Flavobacteriia</taxon>
        <taxon>Flavobacteriales</taxon>
        <taxon>Flavobacteriaceae</taxon>
        <taxon>Flavobacterium</taxon>
    </lineage>
</organism>
<proteinExistence type="predicted"/>
<evidence type="ECO:0000256" key="2">
    <source>
        <dbReference type="SAM" id="Phobius"/>
    </source>
</evidence>
<dbReference type="Proteomes" id="UP000237771">
    <property type="component" value="Unassembled WGS sequence"/>
</dbReference>
<feature type="transmembrane region" description="Helical" evidence="2">
    <location>
        <begin position="32"/>
        <end position="50"/>
    </location>
</feature>
<reference evidence="3 6" key="3">
    <citation type="submission" date="2018-03" db="EMBL/GenBank/DDBJ databases">
        <title>Genomic Encyclopedia of Archaeal and Bacterial Type Strains, Phase II (KMG-II): from individual species to whole genera.</title>
        <authorList>
            <person name="Goeker M."/>
        </authorList>
    </citation>
    <scope>NUCLEOTIDE SEQUENCE [LARGE SCALE GENOMIC DNA]</scope>
    <source>
        <strain evidence="3 6">DSM 17797</strain>
    </source>
</reference>
<name>A0A1M5UCN6_9FLAO</name>
<dbReference type="EMBL" id="PVUB01000020">
    <property type="protein sequence ID" value="PRZ19245.1"/>
    <property type="molecule type" value="Genomic_DNA"/>
</dbReference>
<feature type="compositionally biased region" description="Basic and acidic residues" evidence="1">
    <location>
        <begin position="1"/>
        <end position="15"/>
    </location>
</feature>
<evidence type="ECO:0000313" key="3">
    <source>
        <dbReference type="EMBL" id="PRZ19245.1"/>
    </source>
</evidence>
<dbReference type="Proteomes" id="UP000184384">
    <property type="component" value="Unassembled WGS sequence"/>
</dbReference>
<dbReference type="EMBL" id="FQWO01000022">
    <property type="protein sequence ID" value="SHH60596.1"/>
    <property type="molecule type" value="Genomic_DNA"/>
</dbReference>
<protein>
    <submittedName>
        <fullName evidence="4">Uncharacterized protein</fullName>
    </submittedName>
</protein>
<dbReference type="OrthoDB" id="1375208at2"/>
<accession>A0A1M5UCN6</accession>
<reference evidence="5" key="2">
    <citation type="submission" date="2016-11" db="EMBL/GenBank/DDBJ databases">
        <authorList>
            <person name="Varghese N."/>
            <person name="Submissions S."/>
        </authorList>
    </citation>
    <scope>NUCLEOTIDE SEQUENCE [LARGE SCALE GENOMIC DNA]</scope>
    <source>
        <strain evidence="5">DSM 19729</strain>
    </source>
</reference>
<evidence type="ECO:0000313" key="4">
    <source>
        <dbReference type="EMBL" id="SHH60596.1"/>
    </source>
</evidence>
<evidence type="ECO:0000313" key="6">
    <source>
        <dbReference type="Proteomes" id="UP000237771"/>
    </source>
</evidence>
<keyword evidence="2" id="KW-1133">Transmembrane helix</keyword>